<dbReference type="Proteomes" id="UP000828390">
    <property type="component" value="Unassembled WGS sequence"/>
</dbReference>
<proteinExistence type="predicted"/>
<dbReference type="AlphaFoldDB" id="A0A9D4RMF6"/>
<keyword evidence="2" id="KW-1185">Reference proteome</keyword>
<name>A0A9D4RMF6_DREPO</name>
<evidence type="ECO:0000313" key="2">
    <source>
        <dbReference type="Proteomes" id="UP000828390"/>
    </source>
</evidence>
<sequence>MKFTDCLTIDDRDNGVYQECETVFPLAVFPRPSICRFGALISSQAFITSHSFCKTHFFVFIANAAMKL</sequence>
<comment type="caution">
    <text evidence="1">The sequence shown here is derived from an EMBL/GenBank/DDBJ whole genome shotgun (WGS) entry which is preliminary data.</text>
</comment>
<gene>
    <name evidence="1" type="ORF">DPMN_037034</name>
</gene>
<accession>A0A9D4RMF6</accession>
<reference evidence="1" key="2">
    <citation type="submission" date="2020-11" db="EMBL/GenBank/DDBJ databases">
        <authorList>
            <person name="McCartney M.A."/>
            <person name="Auch B."/>
            <person name="Kono T."/>
            <person name="Mallez S."/>
            <person name="Becker A."/>
            <person name="Gohl D.M."/>
            <person name="Silverstein K.A.T."/>
            <person name="Koren S."/>
            <person name="Bechman K.B."/>
            <person name="Herman A."/>
            <person name="Abrahante J.E."/>
            <person name="Garbe J."/>
        </authorList>
    </citation>
    <scope>NUCLEOTIDE SEQUENCE</scope>
    <source>
        <strain evidence="1">Duluth1</strain>
        <tissue evidence="1">Whole animal</tissue>
    </source>
</reference>
<organism evidence="1 2">
    <name type="scientific">Dreissena polymorpha</name>
    <name type="common">Zebra mussel</name>
    <name type="synonym">Mytilus polymorpha</name>
    <dbReference type="NCBI Taxonomy" id="45954"/>
    <lineage>
        <taxon>Eukaryota</taxon>
        <taxon>Metazoa</taxon>
        <taxon>Spiralia</taxon>
        <taxon>Lophotrochozoa</taxon>
        <taxon>Mollusca</taxon>
        <taxon>Bivalvia</taxon>
        <taxon>Autobranchia</taxon>
        <taxon>Heteroconchia</taxon>
        <taxon>Euheterodonta</taxon>
        <taxon>Imparidentia</taxon>
        <taxon>Neoheterodontei</taxon>
        <taxon>Myida</taxon>
        <taxon>Dreissenoidea</taxon>
        <taxon>Dreissenidae</taxon>
        <taxon>Dreissena</taxon>
    </lineage>
</organism>
<dbReference type="EMBL" id="JAIWYP010000002">
    <property type="protein sequence ID" value="KAH3873794.1"/>
    <property type="molecule type" value="Genomic_DNA"/>
</dbReference>
<protein>
    <submittedName>
        <fullName evidence="1">Uncharacterized protein</fullName>
    </submittedName>
</protein>
<reference evidence="1" key="1">
    <citation type="journal article" date="2019" name="bioRxiv">
        <title>The Genome of the Zebra Mussel, Dreissena polymorpha: A Resource for Invasive Species Research.</title>
        <authorList>
            <person name="McCartney M.A."/>
            <person name="Auch B."/>
            <person name="Kono T."/>
            <person name="Mallez S."/>
            <person name="Zhang Y."/>
            <person name="Obille A."/>
            <person name="Becker A."/>
            <person name="Abrahante J.E."/>
            <person name="Garbe J."/>
            <person name="Badalamenti J.P."/>
            <person name="Herman A."/>
            <person name="Mangelson H."/>
            <person name="Liachko I."/>
            <person name="Sullivan S."/>
            <person name="Sone E.D."/>
            <person name="Koren S."/>
            <person name="Silverstein K.A.T."/>
            <person name="Beckman K.B."/>
            <person name="Gohl D.M."/>
        </authorList>
    </citation>
    <scope>NUCLEOTIDE SEQUENCE</scope>
    <source>
        <strain evidence="1">Duluth1</strain>
        <tissue evidence="1">Whole animal</tissue>
    </source>
</reference>
<evidence type="ECO:0000313" key="1">
    <source>
        <dbReference type="EMBL" id="KAH3873794.1"/>
    </source>
</evidence>